<feature type="domain" description="Aspartyl/asparaginy/proline hydroxylase" evidence="1">
    <location>
        <begin position="30"/>
        <end position="175"/>
    </location>
</feature>
<evidence type="ECO:0000259" key="1">
    <source>
        <dbReference type="Pfam" id="PF05118"/>
    </source>
</evidence>
<dbReference type="GO" id="GO:0016706">
    <property type="term" value="F:2-oxoglutarate-dependent dioxygenase activity"/>
    <property type="evidence" value="ECO:0007669"/>
    <property type="project" value="InterPro"/>
</dbReference>
<evidence type="ECO:0000259" key="2">
    <source>
        <dbReference type="Pfam" id="PF05373"/>
    </source>
</evidence>
<protein>
    <submittedName>
        <fullName evidence="3">Aspartyl/Asparaginyl beta-hydroxylase</fullName>
    </submittedName>
</protein>
<dbReference type="Pfam" id="PF05373">
    <property type="entry name" value="Pro_3_hydrox_C"/>
    <property type="match status" value="1"/>
</dbReference>
<dbReference type="InterPro" id="IPR008035">
    <property type="entry name" value="Pro_3_hydrox_C"/>
</dbReference>
<name>A0A1G7WZA4_ANETH</name>
<dbReference type="InterPro" id="IPR007803">
    <property type="entry name" value="Asp/Arg/Pro-Hydrxlase"/>
</dbReference>
<organism evidence="3 4">
    <name type="scientific">Aneurinibacillus thermoaerophilus</name>
    <dbReference type="NCBI Taxonomy" id="143495"/>
    <lineage>
        <taxon>Bacteria</taxon>
        <taxon>Bacillati</taxon>
        <taxon>Bacillota</taxon>
        <taxon>Bacilli</taxon>
        <taxon>Bacillales</taxon>
        <taxon>Paenibacillaceae</taxon>
        <taxon>Aneurinibacillus group</taxon>
        <taxon>Aneurinibacillus</taxon>
    </lineage>
</organism>
<dbReference type="RefSeq" id="WP_057899596.1">
    <property type="nucleotide sequence ID" value="NZ_FNDE01000002.1"/>
</dbReference>
<dbReference type="Proteomes" id="UP000198956">
    <property type="component" value="Unassembled WGS sequence"/>
</dbReference>
<evidence type="ECO:0000313" key="3">
    <source>
        <dbReference type="EMBL" id="SDG77257.1"/>
    </source>
</evidence>
<dbReference type="OrthoDB" id="1441538at2"/>
<dbReference type="InterPro" id="IPR027443">
    <property type="entry name" value="IPNS-like_sf"/>
</dbReference>
<evidence type="ECO:0000313" key="4">
    <source>
        <dbReference type="Proteomes" id="UP000198956"/>
    </source>
</evidence>
<gene>
    <name evidence="3" type="ORF">SAMN04489735_1002244</name>
</gene>
<proteinExistence type="predicted"/>
<dbReference type="SUPFAM" id="SSF51197">
    <property type="entry name" value="Clavaminate synthase-like"/>
    <property type="match status" value="1"/>
</dbReference>
<dbReference type="EMBL" id="FNDE01000002">
    <property type="protein sequence ID" value="SDG77257.1"/>
    <property type="molecule type" value="Genomic_DNA"/>
</dbReference>
<dbReference type="Gene3D" id="2.60.120.330">
    <property type="entry name" value="B-lactam Antibiotic, Isopenicillin N Synthase, Chain"/>
    <property type="match status" value="1"/>
</dbReference>
<sequence>MPSYIFGKIELDDTQLQKDLEIVKGFPRISEEYDEFGTGVWINNSLWNASQDATDTMYRDFDYPAKQTEYGRQLPYISKLVTENFNLEYLKMVRTRNLIDGMVIPHKDFVELNKPKNQYFRVFVPLEDNQHAFHSDEDNVFQMKKGEIWFLDAAIDHAAVNFSTESRIFLCLDFAFPGDFHPSEIFTNKALYNEQIKPTIAKREQLKPEAVEHMIQSLSQIIDKYNFKDVLFMLSKIHFYKDVPVSAAYDWLEEITRRSGKEELLDKTQKLRKYMIEKRDLGERFSINDWKELTA</sequence>
<dbReference type="AlphaFoldDB" id="A0A1G7WZA4"/>
<dbReference type="Gene3D" id="1.10.1720.10">
    <property type="entry name" value="L-proline 3-hydroxylase, C-terminal domain"/>
    <property type="match status" value="1"/>
</dbReference>
<reference evidence="3 4" key="1">
    <citation type="submission" date="2016-10" db="EMBL/GenBank/DDBJ databases">
        <authorList>
            <person name="de Groot N.N."/>
        </authorList>
    </citation>
    <scope>NUCLEOTIDE SEQUENCE [LARGE SCALE GENOMIC DNA]</scope>
    <source>
        <strain evidence="3 4">L 420-91</strain>
    </source>
</reference>
<accession>A0A1G7WZA4</accession>
<dbReference type="InterPro" id="IPR037037">
    <property type="entry name" value="Pro_3_hydrox_C_sf"/>
</dbReference>
<feature type="domain" description="L-proline 3-hydroxylase C-terminal" evidence="2">
    <location>
        <begin position="185"/>
        <end position="283"/>
    </location>
</feature>
<dbReference type="Pfam" id="PF05118">
    <property type="entry name" value="Asp_Arg_Hydrox"/>
    <property type="match status" value="1"/>
</dbReference>